<evidence type="ECO:0000256" key="1">
    <source>
        <dbReference type="SAM" id="MobiDB-lite"/>
    </source>
</evidence>
<evidence type="ECO:0000313" key="2">
    <source>
        <dbReference type="EMBL" id="MFC5888972.1"/>
    </source>
</evidence>
<accession>A0ABW1F4X7</accession>
<name>A0ABW1F4X7_9ACTN</name>
<reference evidence="3" key="1">
    <citation type="journal article" date="2019" name="Int. J. Syst. Evol. Microbiol.">
        <title>The Global Catalogue of Microorganisms (GCM) 10K type strain sequencing project: providing services to taxonomists for standard genome sequencing and annotation.</title>
        <authorList>
            <consortium name="The Broad Institute Genomics Platform"/>
            <consortium name="The Broad Institute Genome Sequencing Center for Infectious Disease"/>
            <person name="Wu L."/>
            <person name="Ma J."/>
        </authorList>
    </citation>
    <scope>NUCLEOTIDE SEQUENCE [LARGE SCALE GENOMIC DNA]</scope>
    <source>
        <strain evidence="3">CGMCC 4.1469</strain>
    </source>
</reference>
<protein>
    <submittedName>
        <fullName evidence="2">DUF6309 family protein</fullName>
    </submittedName>
</protein>
<gene>
    <name evidence="2" type="ORF">ACFP0N_28785</name>
</gene>
<keyword evidence="3" id="KW-1185">Reference proteome</keyword>
<proteinExistence type="predicted"/>
<dbReference type="Proteomes" id="UP001596067">
    <property type="component" value="Unassembled WGS sequence"/>
</dbReference>
<dbReference type="RefSeq" id="WP_313766927.1">
    <property type="nucleotide sequence ID" value="NZ_BAAAVH010000063.1"/>
</dbReference>
<dbReference type="InterPro" id="IPR046276">
    <property type="entry name" value="DUF6309"/>
</dbReference>
<organism evidence="2 3">
    <name type="scientific">Kitasatospora aburaviensis</name>
    <dbReference type="NCBI Taxonomy" id="67265"/>
    <lineage>
        <taxon>Bacteria</taxon>
        <taxon>Bacillati</taxon>
        <taxon>Actinomycetota</taxon>
        <taxon>Actinomycetes</taxon>
        <taxon>Kitasatosporales</taxon>
        <taxon>Streptomycetaceae</taxon>
        <taxon>Kitasatospora</taxon>
    </lineage>
</organism>
<dbReference type="EMBL" id="JBHSOD010000048">
    <property type="protein sequence ID" value="MFC5888972.1"/>
    <property type="molecule type" value="Genomic_DNA"/>
</dbReference>
<comment type="caution">
    <text evidence="2">The sequence shown here is derived from an EMBL/GenBank/DDBJ whole genome shotgun (WGS) entry which is preliminary data.</text>
</comment>
<feature type="region of interest" description="Disordered" evidence="1">
    <location>
        <begin position="176"/>
        <end position="207"/>
    </location>
</feature>
<sequence length="207" mass="21852">MRILAPVTFAQVRLAYLQDHPAQRAHRGNTNPEGEENLRRADRLLGRWQAVLLSRADVLGVVLPWHTGEGGGYELVPPTGLTVGQTAARLRARPAAVYGANPVCAAKLSFLARSPLTPVYLSTRPVPHSDYAAVRACGALVHVDGLHRMLAWELAGCLPREEALVAFLAGDPGALPAPSGAARPSGRRTPAAASAERLAEPSPVTSG</sequence>
<dbReference type="Pfam" id="PF19828">
    <property type="entry name" value="DUF6309"/>
    <property type="match status" value="1"/>
</dbReference>
<evidence type="ECO:0000313" key="3">
    <source>
        <dbReference type="Proteomes" id="UP001596067"/>
    </source>
</evidence>